<name>A0A1X7AF47_9GAMM</name>
<sequence length="255" mass="27907">MDGAGYKPSVGSASTGVGVGATPQQLTGDETHGAGCHQGRSVQVISPEMRIFERLEDEAMTMIGSSTSDFACRCNTEELLDDEIYEEVFDLKSVSESDRAHNLVYGLYKNMRRLEASGKQGEAREYCEKVGNIIYRLDRGLSSAGEKVIAISKGENVSSHFKKEMNSVKSSTQGSLQRFANELRAKKLITDNEAKAAYDSTYGATQSYLVKVWRSLEETIEQNPAGIHNLVKALGELGGPCTGMARKYAEELEKL</sequence>
<gene>
    <name evidence="2" type="ORF">EHSB41UT_00669</name>
</gene>
<evidence type="ECO:0000313" key="3">
    <source>
        <dbReference type="Proteomes" id="UP000196573"/>
    </source>
</evidence>
<evidence type="ECO:0000256" key="1">
    <source>
        <dbReference type="SAM" id="MobiDB-lite"/>
    </source>
</evidence>
<proteinExistence type="predicted"/>
<dbReference type="AlphaFoldDB" id="A0A1X7AF47"/>
<dbReference type="RefSeq" id="WP_087106925.1">
    <property type="nucleotide sequence ID" value="NZ_CBCSCN010000014.1"/>
</dbReference>
<accession>A0A1X7AF47</accession>
<evidence type="ECO:0000313" key="2">
    <source>
        <dbReference type="EMBL" id="SMA36945.1"/>
    </source>
</evidence>
<feature type="compositionally biased region" description="Low complexity" evidence="1">
    <location>
        <begin position="9"/>
        <end position="22"/>
    </location>
</feature>
<dbReference type="EMBL" id="FWPT01000002">
    <property type="protein sequence ID" value="SMA36945.1"/>
    <property type="molecule type" value="Genomic_DNA"/>
</dbReference>
<reference evidence="2 3" key="1">
    <citation type="submission" date="2017-03" db="EMBL/GenBank/DDBJ databases">
        <authorList>
            <person name="Afonso C.L."/>
            <person name="Miller P.J."/>
            <person name="Scott M.A."/>
            <person name="Spackman E."/>
            <person name="Goraichik I."/>
            <person name="Dimitrov K.M."/>
            <person name="Suarez D.L."/>
            <person name="Swayne D.E."/>
        </authorList>
    </citation>
    <scope>NUCLEOTIDE SEQUENCE [LARGE SCALE GENOMIC DNA]</scope>
    <source>
        <strain evidence="2">SB41UT1</strain>
    </source>
</reference>
<protein>
    <submittedName>
        <fullName evidence="2">Uncharacterized protein</fullName>
    </submittedName>
</protein>
<feature type="region of interest" description="Disordered" evidence="1">
    <location>
        <begin position="1"/>
        <end position="37"/>
    </location>
</feature>
<organism evidence="2 3">
    <name type="scientific">Parendozoicomonas haliclonae</name>
    <dbReference type="NCBI Taxonomy" id="1960125"/>
    <lineage>
        <taxon>Bacteria</taxon>
        <taxon>Pseudomonadati</taxon>
        <taxon>Pseudomonadota</taxon>
        <taxon>Gammaproteobacteria</taxon>
        <taxon>Oceanospirillales</taxon>
        <taxon>Endozoicomonadaceae</taxon>
        <taxon>Parendozoicomonas</taxon>
    </lineage>
</organism>
<dbReference type="Proteomes" id="UP000196573">
    <property type="component" value="Unassembled WGS sequence"/>
</dbReference>
<keyword evidence="3" id="KW-1185">Reference proteome</keyword>